<dbReference type="Gene3D" id="3.90.550.10">
    <property type="entry name" value="Spore Coat Polysaccharide Biosynthesis Protein SpsA, Chain A"/>
    <property type="match status" value="1"/>
</dbReference>
<dbReference type="Proteomes" id="UP000323257">
    <property type="component" value="Unassembled WGS sequence"/>
</dbReference>
<gene>
    <name evidence="3" type="ORF">BCM02_113173</name>
</gene>
<dbReference type="InterPro" id="IPR029044">
    <property type="entry name" value="Nucleotide-diphossugar_trans"/>
</dbReference>
<comment type="caution">
    <text evidence="3">The sequence shown here is derived from an EMBL/GenBank/DDBJ whole genome shotgun (WGS) entry which is preliminary data.</text>
</comment>
<dbReference type="InterPro" id="IPR001173">
    <property type="entry name" value="Glyco_trans_2-like"/>
</dbReference>
<feature type="compositionally biased region" description="Basic and acidic residues" evidence="1">
    <location>
        <begin position="1"/>
        <end position="10"/>
    </location>
</feature>
<dbReference type="Pfam" id="PF00535">
    <property type="entry name" value="Glycos_transf_2"/>
    <property type="match status" value="1"/>
</dbReference>
<dbReference type="PANTHER" id="PTHR48090:SF7">
    <property type="entry name" value="RFBJ PROTEIN"/>
    <property type="match status" value="1"/>
</dbReference>
<feature type="domain" description="Glycosyltransferase 2-like" evidence="2">
    <location>
        <begin position="71"/>
        <end position="176"/>
    </location>
</feature>
<dbReference type="GO" id="GO:0016740">
    <property type="term" value="F:transferase activity"/>
    <property type="evidence" value="ECO:0007669"/>
    <property type="project" value="UniProtKB-KW"/>
</dbReference>
<evidence type="ECO:0000259" key="2">
    <source>
        <dbReference type="Pfam" id="PF00535"/>
    </source>
</evidence>
<keyword evidence="4" id="KW-1185">Reference proteome</keyword>
<dbReference type="RefSeq" id="WP_425466213.1">
    <property type="nucleotide sequence ID" value="NZ_VNHS01000013.1"/>
</dbReference>
<organism evidence="3 4">
    <name type="scientific">Paenibacillus methanolicus</name>
    <dbReference type="NCBI Taxonomy" id="582686"/>
    <lineage>
        <taxon>Bacteria</taxon>
        <taxon>Bacillati</taxon>
        <taxon>Bacillota</taxon>
        <taxon>Bacilli</taxon>
        <taxon>Bacillales</taxon>
        <taxon>Paenibacillaceae</taxon>
        <taxon>Paenibacillus</taxon>
    </lineage>
</organism>
<feature type="compositionally biased region" description="Basic residues" evidence="1">
    <location>
        <begin position="11"/>
        <end position="40"/>
    </location>
</feature>
<reference evidence="3 4" key="1">
    <citation type="submission" date="2019-07" db="EMBL/GenBank/DDBJ databases">
        <title>Genomic Encyclopedia of Type Strains, Phase III (KMG-III): the genomes of soil and plant-associated and newly described type strains.</title>
        <authorList>
            <person name="Whitman W."/>
        </authorList>
    </citation>
    <scope>NUCLEOTIDE SEQUENCE [LARGE SCALE GENOMIC DNA]</scope>
    <source>
        <strain evidence="3 4">BL24</strain>
    </source>
</reference>
<proteinExistence type="predicted"/>
<dbReference type="CDD" id="cd04179">
    <property type="entry name" value="DPM_DPG-synthase_like"/>
    <property type="match status" value="1"/>
</dbReference>
<keyword evidence="3" id="KW-0808">Transferase</keyword>
<protein>
    <submittedName>
        <fullName evidence="3">Glycosyl transferase family 2</fullName>
    </submittedName>
</protein>
<name>A0A5S5BUL1_9BACL</name>
<evidence type="ECO:0000313" key="4">
    <source>
        <dbReference type="Proteomes" id="UP000323257"/>
    </source>
</evidence>
<accession>A0A5S5BUL1</accession>
<evidence type="ECO:0000313" key="3">
    <source>
        <dbReference type="EMBL" id="TYP69840.1"/>
    </source>
</evidence>
<dbReference type="PANTHER" id="PTHR48090">
    <property type="entry name" value="UNDECAPRENYL-PHOSPHATE 4-DEOXY-4-FORMAMIDO-L-ARABINOSE TRANSFERASE-RELATED"/>
    <property type="match status" value="1"/>
</dbReference>
<feature type="region of interest" description="Disordered" evidence="1">
    <location>
        <begin position="1"/>
        <end position="50"/>
    </location>
</feature>
<dbReference type="SUPFAM" id="SSF53448">
    <property type="entry name" value="Nucleotide-diphospho-sugar transferases"/>
    <property type="match status" value="1"/>
</dbReference>
<dbReference type="AlphaFoldDB" id="A0A5S5BUL1"/>
<evidence type="ECO:0000256" key="1">
    <source>
        <dbReference type="SAM" id="MobiDB-lite"/>
    </source>
</evidence>
<sequence length="312" mass="33877">MRKKTADASRARRTRRSVRKQPRPRTHRKPLARNRKRPARPPRGAEVPDAVQPAGMAEPIHRVSDSPPAVSVVIPVMNERRHIAGVIREAFRVHPDTEVIVVANGSTDGSAEIARRMGAKVLNYPQPLGHDVGRAIGAELARGEACLFLDGDMIIPSAQLKPFVQAVLQGGVDVALNDYSGPTDKMQVHSVVLAKHALNTMLNRPDLAGTSLTAIPHALSRKALETIGTQALSVPPLAHAKAVRLGMRVVPVHRVNVGKMNLPRRERERVAPLERLIMGDHLEALEWLASHSGARAGFADSRSARSDRGGDV</sequence>
<dbReference type="InterPro" id="IPR050256">
    <property type="entry name" value="Glycosyltransferase_2"/>
</dbReference>
<dbReference type="EMBL" id="VNHS01000013">
    <property type="protein sequence ID" value="TYP69840.1"/>
    <property type="molecule type" value="Genomic_DNA"/>
</dbReference>